<name>A0A075JGS0_9MICO</name>
<dbReference type="PANTHER" id="PTHR23517">
    <property type="entry name" value="RESISTANCE PROTEIN MDTM, PUTATIVE-RELATED-RELATED"/>
    <property type="match status" value="1"/>
</dbReference>
<evidence type="ECO:0000313" key="10">
    <source>
        <dbReference type="Proteomes" id="UP000027986"/>
    </source>
</evidence>
<dbReference type="RefSeq" id="WP_051805946.1">
    <property type="nucleotide sequence ID" value="NZ_CP008889.1"/>
</dbReference>
<evidence type="ECO:0000256" key="3">
    <source>
        <dbReference type="ARBA" id="ARBA00022475"/>
    </source>
</evidence>
<gene>
    <name evidence="9" type="ORF">HX89_08770</name>
</gene>
<dbReference type="InterPro" id="IPR050171">
    <property type="entry name" value="MFS_Transporters"/>
</dbReference>
<evidence type="ECO:0000256" key="6">
    <source>
        <dbReference type="ARBA" id="ARBA00023136"/>
    </source>
</evidence>
<feature type="transmembrane region" description="Helical" evidence="7">
    <location>
        <begin position="21"/>
        <end position="44"/>
    </location>
</feature>
<dbReference type="eggNOG" id="COG2814">
    <property type="taxonomic scope" value="Bacteria"/>
</dbReference>
<keyword evidence="5 7" id="KW-1133">Transmembrane helix</keyword>
<keyword evidence="3" id="KW-1003">Cell membrane</keyword>
<evidence type="ECO:0000256" key="4">
    <source>
        <dbReference type="ARBA" id="ARBA00022692"/>
    </source>
</evidence>
<dbReference type="SUPFAM" id="SSF103473">
    <property type="entry name" value="MFS general substrate transporter"/>
    <property type="match status" value="1"/>
</dbReference>
<reference evidence="9 10" key="1">
    <citation type="submission" date="2014-07" db="EMBL/GenBank/DDBJ databases">
        <title>Genome Sequencing of Dermacoccus nishinomiyaensis.</title>
        <authorList>
            <person name="Hong K.W."/>
            <person name="Chan K.G."/>
        </authorList>
    </citation>
    <scope>NUCLEOTIDE SEQUENCE [LARGE SCALE GENOMIC DNA]</scope>
    <source>
        <strain evidence="9 10">M25</strain>
    </source>
</reference>
<feature type="transmembrane region" description="Helical" evidence="7">
    <location>
        <begin position="369"/>
        <end position="393"/>
    </location>
</feature>
<feature type="transmembrane region" description="Helical" evidence="7">
    <location>
        <begin position="257"/>
        <end position="274"/>
    </location>
</feature>
<evidence type="ECO:0000259" key="8">
    <source>
        <dbReference type="PROSITE" id="PS50850"/>
    </source>
</evidence>
<keyword evidence="2" id="KW-0813">Transport</keyword>
<evidence type="ECO:0000256" key="2">
    <source>
        <dbReference type="ARBA" id="ARBA00022448"/>
    </source>
</evidence>
<feature type="transmembrane region" description="Helical" evidence="7">
    <location>
        <begin position="176"/>
        <end position="195"/>
    </location>
</feature>
<evidence type="ECO:0000313" key="9">
    <source>
        <dbReference type="EMBL" id="AIF41020.1"/>
    </source>
</evidence>
<keyword evidence="10" id="KW-1185">Reference proteome</keyword>
<feature type="transmembrane region" description="Helical" evidence="7">
    <location>
        <begin position="216"/>
        <end position="237"/>
    </location>
</feature>
<evidence type="ECO:0000256" key="5">
    <source>
        <dbReference type="ARBA" id="ARBA00022989"/>
    </source>
</evidence>
<dbReference type="Gene3D" id="1.20.1250.20">
    <property type="entry name" value="MFS general substrate transporter like domains"/>
    <property type="match status" value="2"/>
</dbReference>
<dbReference type="HOGENOM" id="CLU_001265_10_10_11"/>
<dbReference type="PROSITE" id="PS50850">
    <property type="entry name" value="MFS"/>
    <property type="match status" value="1"/>
</dbReference>
<dbReference type="GeneID" id="41841233"/>
<dbReference type="OrthoDB" id="3285241at2"/>
<feature type="transmembrane region" description="Helical" evidence="7">
    <location>
        <begin position="56"/>
        <end position="76"/>
    </location>
</feature>
<feature type="transmembrane region" description="Helical" evidence="7">
    <location>
        <begin position="148"/>
        <end position="170"/>
    </location>
</feature>
<evidence type="ECO:0000256" key="1">
    <source>
        <dbReference type="ARBA" id="ARBA00004651"/>
    </source>
</evidence>
<dbReference type="PANTHER" id="PTHR23517:SF3">
    <property type="entry name" value="INTEGRAL MEMBRANE TRANSPORT PROTEIN"/>
    <property type="match status" value="1"/>
</dbReference>
<feature type="transmembrane region" description="Helical" evidence="7">
    <location>
        <begin position="286"/>
        <end position="319"/>
    </location>
</feature>
<feature type="transmembrane region" description="Helical" evidence="7">
    <location>
        <begin position="111"/>
        <end position="128"/>
    </location>
</feature>
<dbReference type="KEGG" id="dni:HX89_08770"/>
<dbReference type="InterPro" id="IPR020846">
    <property type="entry name" value="MFS_dom"/>
</dbReference>
<dbReference type="InterPro" id="IPR011701">
    <property type="entry name" value="MFS"/>
</dbReference>
<comment type="subcellular location">
    <subcellularLocation>
        <location evidence="1">Cell membrane</location>
        <topology evidence="1">Multi-pass membrane protein</topology>
    </subcellularLocation>
</comment>
<dbReference type="CDD" id="cd17325">
    <property type="entry name" value="MFS_MdtG_SLC18_like"/>
    <property type="match status" value="1"/>
</dbReference>
<proteinExistence type="predicted"/>
<dbReference type="InterPro" id="IPR036259">
    <property type="entry name" value="MFS_trans_sf"/>
</dbReference>
<dbReference type="Pfam" id="PF07690">
    <property type="entry name" value="MFS_1"/>
    <property type="match status" value="1"/>
</dbReference>
<dbReference type="EMBL" id="CP008889">
    <property type="protein sequence ID" value="AIF41020.1"/>
    <property type="molecule type" value="Genomic_DNA"/>
</dbReference>
<organism evidence="9 10">
    <name type="scientific">Dermacoccus nishinomiyaensis</name>
    <dbReference type="NCBI Taxonomy" id="1274"/>
    <lineage>
        <taxon>Bacteria</taxon>
        <taxon>Bacillati</taxon>
        <taxon>Actinomycetota</taxon>
        <taxon>Actinomycetes</taxon>
        <taxon>Micrococcales</taxon>
        <taxon>Dermacoccaceae</taxon>
        <taxon>Dermacoccus</taxon>
    </lineage>
</organism>
<dbReference type="GO" id="GO:0022857">
    <property type="term" value="F:transmembrane transporter activity"/>
    <property type="evidence" value="ECO:0007669"/>
    <property type="project" value="InterPro"/>
</dbReference>
<feature type="transmembrane region" description="Helical" evidence="7">
    <location>
        <begin position="88"/>
        <end position="105"/>
    </location>
</feature>
<keyword evidence="6 7" id="KW-0472">Membrane</keyword>
<feature type="domain" description="Major facilitator superfamily (MFS) profile" evidence="8">
    <location>
        <begin position="22"/>
        <end position="398"/>
    </location>
</feature>
<protein>
    <submittedName>
        <fullName evidence="9">Transporter</fullName>
    </submittedName>
</protein>
<evidence type="ECO:0000256" key="7">
    <source>
        <dbReference type="SAM" id="Phobius"/>
    </source>
</evidence>
<sequence length="420" mass="43255">MQRRVRRRGAQVSELGFDLRRLAIPAYGPTLLFGAAEGAILPVIPSTAVARGASVALAAFVAMLIGLGSLVSNIPASLITQRLGERRALVLAGVVTAAGCLLCLAPSLVALMLGVVIIGMASSVYMLARQKYLTEAVPPTHRARALSLLGGVGRIGMFVGPLVGAALIGVFGGRSVFVLAIVFLALATWCALLMEDVERAGTGPVERVSTRTVARSFARVLLTVGLGVLLVSAVRATRQVVIPLWCTHIGLDEQSTSAIYGIAGGIDMLVFYPAGKVMDVRGRAAVAVPSMLIMAAALVALPFAHTFAAVLAASCALGFGNGIGSGMVMTLGADFSPDVGRAPFLGLWRQLSDTGSTIGPFALSGMTALAGLSAAVVVNAIFGVLAAAMLAYWPAKLMRAGWGAARPERDAADSAPSHQR</sequence>
<keyword evidence="4 7" id="KW-0812">Transmembrane</keyword>
<accession>A0A075JGS0</accession>
<dbReference type="GO" id="GO:0005886">
    <property type="term" value="C:plasma membrane"/>
    <property type="evidence" value="ECO:0007669"/>
    <property type="project" value="UniProtKB-SubCell"/>
</dbReference>
<dbReference type="AlphaFoldDB" id="A0A075JGS0"/>
<dbReference type="Proteomes" id="UP000027986">
    <property type="component" value="Chromosome"/>
</dbReference>